<dbReference type="Proteomes" id="UP000813824">
    <property type="component" value="Unassembled WGS sequence"/>
</dbReference>
<feature type="compositionally biased region" description="Low complexity" evidence="1">
    <location>
        <begin position="67"/>
        <end position="81"/>
    </location>
</feature>
<gene>
    <name evidence="2" type="ORF">BXZ70DRAFT_960566</name>
</gene>
<evidence type="ECO:0000256" key="1">
    <source>
        <dbReference type="SAM" id="MobiDB-lite"/>
    </source>
</evidence>
<feature type="region of interest" description="Disordered" evidence="1">
    <location>
        <begin position="67"/>
        <end position="92"/>
    </location>
</feature>
<proteinExistence type="predicted"/>
<feature type="region of interest" description="Disordered" evidence="1">
    <location>
        <begin position="107"/>
        <end position="132"/>
    </location>
</feature>
<name>A0A8K0UE18_9AGAR</name>
<dbReference type="AlphaFoldDB" id="A0A8K0UE18"/>
<evidence type="ECO:0000313" key="2">
    <source>
        <dbReference type="EMBL" id="KAH8079796.1"/>
    </source>
</evidence>
<organism evidence="2 3">
    <name type="scientific">Cristinia sonorae</name>
    <dbReference type="NCBI Taxonomy" id="1940300"/>
    <lineage>
        <taxon>Eukaryota</taxon>
        <taxon>Fungi</taxon>
        <taxon>Dikarya</taxon>
        <taxon>Basidiomycota</taxon>
        <taxon>Agaricomycotina</taxon>
        <taxon>Agaricomycetes</taxon>
        <taxon>Agaricomycetidae</taxon>
        <taxon>Agaricales</taxon>
        <taxon>Pleurotineae</taxon>
        <taxon>Stephanosporaceae</taxon>
        <taxon>Cristinia</taxon>
    </lineage>
</organism>
<protein>
    <submittedName>
        <fullName evidence="2">Uncharacterized protein</fullName>
    </submittedName>
</protein>
<reference evidence="2" key="1">
    <citation type="journal article" date="2021" name="New Phytol.">
        <title>Evolutionary innovations through gain and loss of genes in the ectomycorrhizal Boletales.</title>
        <authorList>
            <person name="Wu G."/>
            <person name="Miyauchi S."/>
            <person name="Morin E."/>
            <person name="Kuo A."/>
            <person name="Drula E."/>
            <person name="Varga T."/>
            <person name="Kohler A."/>
            <person name="Feng B."/>
            <person name="Cao Y."/>
            <person name="Lipzen A."/>
            <person name="Daum C."/>
            <person name="Hundley H."/>
            <person name="Pangilinan J."/>
            <person name="Johnson J."/>
            <person name="Barry K."/>
            <person name="LaButti K."/>
            <person name="Ng V."/>
            <person name="Ahrendt S."/>
            <person name="Min B."/>
            <person name="Choi I.G."/>
            <person name="Park H."/>
            <person name="Plett J.M."/>
            <person name="Magnuson J."/>
            <person name="Spatafora J.W."/>
            <person name="Nagy L.G."/>
            <person name="Henrissat B."/>
            <person name="Grigoriev I.V."/>
            <person name="Yang Z.L."/>
            <person name="Xu J."/>
            <person name="Martin F.M."/>
        </authorList>
    </citation>
    <scope>NUCLEOTIDE SEQUENCE</scope>
    <source>
        <strain evidence="2">KKN 215</strain>
    </source>
</reference>
<accession>A0A8K0UE18</accession>
<sequence>MRTQLCPPSAMRTWHSIRILTPPPHSSITSKSVRLPHIIVNMGFTRITATFIGAASALALLSLATPQTSRPSSAPRYRSSSGEVFVGPFGNDDTGLDNGVDGTTPWNVEPAGGGNTNPTPDPELEIRGGGNLGCCSEDQGAELTVRPPFQSIRASSPYGKLVLVNPYGDLVLLEGKLPLLGPDIIA</sequence>
<keyword evidence="3" id="KW-1185">Reference proteome</keyword>
<comment type="caution">
    <text evidence="2">The sequence shown here is derived from an EMBL/GenBank/DDBJ whole genome shotgun (WGS) entry which is preliminary data.</text>
</comment>
<evidence type="ECO:0000313" key="3">
    <source>
        <dbReference type="Proteomes" id="UP000813824"/>
    </source>
</evidence>
<dbReference type="EMBL" id="JAEVFJ010000055">
    <property type="protein sequence ID" value="KAH8079796.1"/>
    <property type="molecule type" value="Genomic_DNA"/>
</dbReference>